<gene>
    <name evidence="1" type="ORF">Pcinc_026161</name>
</gene>
<reference evidence="1" key="1">
    <citation type="submission" date="2023-10" db="EMBL/GenBank/DDBJ databases">
        <title>Genome assemblies of two species of porcelain crab, Petrolisthes cinctipes and Petrolisthes manimaculis (Anomura: Porcellanidae).</title>
        <authorList>
            <person name="Angst P."/>
        </authorList>
    </citation>
    <scope>NUCLEOTIDE SEQUENCE</scope>
    <source>
        <strain evidence="1">PB745_01</strain>
        <tissue evidence="1">Gill</tissue>
    </source>
</reference>
<dbReference type="GO" id="GO:0005763">
    <property type="term" value="C:mitochondrial small ribosomal subunit"/>
    <property type="evidence" value="ECO:0007669"/>
    <property type="project" value="TreeGrafter"/>
</dbReference>
<dbReference type="PANTHER" id="PTHR13071">
    <property type="entry name" value="MITOCHONDRIAL 28S RIBOSOMAL PROTEIN S22"/>
    <property type="match status" value="1"/>
</dbReference>
<evidence type="ECO:0008006" key="3">
    <source>
        <dbReference type="Google" id="ProtNLM"/>
    </source>
</evidence>
<sequence>MKEATAKAKLLLQMPPVLKERQHTNTVLEANTSLHAHHDEKYVFTDITFGISDRANTSLHAHHDEKYVFTDITFGISDRKRTISVRDTDGTLRAASWEERDRMNQIYNPAPGRNVVLPKLFDEENLKSALVRKEYEFILDSVCVQCEPDSSVYQRVCSGVYNAIDTHHHHHTLHSTRHYGPMCFYLAWHQRIDSLLVSLIQEERLSDAADIVFLYQLIHKDSKSAKLNIDPSQHMQFIKGYIEEDCLQRAQVQLALQAYQDLQQQRQQHQHNVNTAHGL</sequence>
<organism evidence="1 2">
    <name type="scientific">Petrolisthes cinctipes</name>
    <name type="common">Flat porcelain crab</name>
    <dbReference type="NCBI Taxonomy" id="88211"/>
    <lineage>
        <taxon>Eukaryota</taxon>
        <taxon>Metazoa</taxon>
        <taxon>Ecdysozoa</taxon>
        <taxon>Arthropoda</taxon>
        <taxon>Crustacea</taxon>
        <taxon>Multicrustacea</taxon>
        <taxon>Malacostraca</taxon>
        <taxon>Eumalacostraca</taxon>
        <taxon>Eucarida</taxon>
        <taxon>Decapoda</taxon>
        <taxon>Pleocyemata</taxon>
        <taxon>Anomura</taxon>
        <taxon>Galatheoidea</taxon>
        <taxon>Porcellanidae</taxon>
        <taxon>Petrolisthes</taxon>
    </lineage>
</organism>
<comment type="caution">
    <text evidence="1">The sequence shown here is derived from an EMBL/GenBank/DDBJ whole genome shotgun (WGS) entry which is preliminary data.</text>
</comment>
<dbReference type="InterPro" id="IPR019374">
    <property type="entry name" value="Ribosomal_mS22"/>
</dbReference>
<dbReference type="Pfam" id="PF10245">
    <property type="entry name" value="MRP-S22"/>
    <property type="match status" value="2"/>
</dbReference>
<dbReference type="EMBL" id="JAWQEG010003010">
    <property type="protein sequence ID" value="KAK3868443.1"/>
    <property type="molecule type" value="Genomic_DNA"/>
</dbReference>
<dbReference type="Proteomes" id="UP001286313">
    <property type="component" value="Unassembled WGS sequence"/>
</dbReference>
<dbReference type="AlphaFoldDB" id="A0AAE1F911"/>
<evidence type="ECO:0000313" key="1">
    <source>
        <dbReference type="EMBL" id="KAK3868443.1"/>
    </source>
</evidence>
<dbReference type="GO" id="GO:0003735">
    <property type="term" value="F:structural constituent of ribosome"/>
    <property type="evidence" value="ECO:0007669"/>
    <property type="project" value="TreeGrafter"/>
</dbReference>
<evidence type="ECO:0000313" key="2">
    <source>
        <dbReference type="Proteomes" id="UP001286313"/>
    </source>
</evidence>
<keyword evidence="2" id="KW-1185">Reference proteome</keyword>
<name>A0AAE1F911_PETCI</name>
<dbReference type="PANTHER" id="PTHR13071:SF4">
    <property type="entry name" value="SMALL RIBOSOMAL SUBUNIT PROTEIN MS22"/>
    <property type="match status" value="1"/>
</dbReference>
<protein>
    <recommendedName>
        <fullName evidence="3">28S ribosomal protein S22, mitochondrial</fullName>
    </recommendedName>
</protein>
<accession>A0AAE1F911</accession>
<proteinExistence type="predicted"/>